<keyword evidence="3" id="KW-0968">Cytoplasmic vesicle</keyword>
<evidence type="ECO:0000256" key="5">
    <source>
        <dbReference type="ARBA" id="ARBA00045851"/>
    </source>
</evidence>
<reference evidence="6" key="2">
    <citation type="submission" date="2025-09" db="UniProtKB">
        <authorList>
            <consortium name="Ensembl"/>
        </authorList>
    </citation>
    <scope>IDENTIFICATION</scope>
</reference>
<dbReference type="PANTHER" id="PTHR46511">
    <property type="entry name" value="MORN REPEAT-CONTAINING PROTEIN 3"/>
    <property type="match status" value="1"/>
</dbReference>
<evidence type="ECO:0000256" key="4">
    <source>
        <dbReference type="ARBA" id="ARBA00039854"/>
    </source>
</evidence>
<dbReference type="Ensembl" id="ENSMALT00000007856.1">
    <property type="protein sequence ID" value="ENSMALP00000007691.1"/>
    <property type="gene ID" value="ENSMALG00000005469.1"/>
</dbReference>
<dbReference type="Pfam" id="PF02493">
    <property type="entry name" value="MORN"/>
    <property type="match status" value="5"/>
</dbReference>
<evidence type="ECO:0000256" key="1">
    <source>
        <dbReference type="ARBA" id="ARBA00004218"/>
    </source>
</evidence>
<evidence type="ECO:0000313" key="7">
    <source>
        <dbReference type="Proteomes" id="UP000261600"/>
    </source>
</evidence>
<dbReference type="Proteomes" id="UP000261600">
    <property type="component" value="Unplaced"/>
</dbReference>
<comment type="subcellular location">
    <subcellularLocation>
        <location evidence="1">Cytoplasmic vesicle</location>
        <location evidence="1">Secretory vesicle</location>
        <location evidence="1">Acrosome</location>
    </subcellularLocation>
</comment>
<sequence>MLGTPACKVHTLPSCPTYFLNLFGSCVPRVYMSRISIKRPPAMPYNKASTKNLPYTTLLDIKSQKHGLRHKVFSVNGDTYTGEWQDNKKHGNGTQVWKKSGAIYNGEWKFGKRDGYGTYYVLRPETKKYAKKYDGEWKDGKKHGYGMYIYNNSTVYDGEWRVDLRSGWGRMYYENGDTYEGEWIKDKNHGQGIMYMGKQNTFLLKTNHLAAKDVDFENLTFRIVSKQIETVMKAPGEMARRMAVESSTIVTKASFMKAFGWMEKQNVGPCLILRGIEHQNQPSIQFHRYIWILSTITVTFSWLDFFHLSVNYYMTQP</sequence>
<dbReference type="InterPro" id="IPR003409">
    <property type="entry name" value="MORN"/>
</dbReference>
<keyword evidence="7" id="KW-1185">Reference proteome</keyword>
<dbReference type="Gene3D" id="2.20.110.10">
    <property type="entry name" value="Histone H3 K4-specific methyltransferase SET7/9 N-terminal domain"/>
    <property type="match status" value="3"/>
</dbReference>
<dbReference type="GO" id="GO:0001669">
    <property type="term" value="C:acrosomal vesicle"/>
    <property type="evidence" value="ECO:0007669"/>
    <property type="project" value="UniProtKB-SubCell"/>
</dbReference>
<dbReference type="STRING" id="43700.ENSMALP00000007691"/>
<organism evidence="6 7">
    <name type="scientific">Monopterus albus</name>
    <name type="common">Swamp eel</name>
    <dbReference type="NCBI Taxonomy" id="43700"/>
    <lineage>
        <taxon>Eukaryota</taxon>
        <taxon>Metazoa</taxon>
        <taxon>Chordata</taxon>
        <taxon>Craniata</taxon>
        <taxon>Vertebrata</taxon>
        <taxon>Euteleostomi</taxon>
        <taxon>Actinopterygii</taxon>
        <taxon>Neopterygii</taxon>
        <taxon>Teleostei</taxon>
        <taxon>Neoteleostei</taxon>
        <taxon>Acanthomorphata</taxon>
        <taxon>Anabantaria</taxon>
        <taxon>Synbranchiformes</taxon>
        <taxon>Synbranchidae</taxon>
        <taxon>Monopterus</taxon>
    </lineage>
</organism>
<accession>A0A3Q3Q9V1</accession>
<evidence type="ECO:0000256" key="2">
    <source>
        <dbReference type="ARBA" id="ARBA00022737"/>
    </source>
</evidence>
<evidence type="ECO:0000313" key="6">
    <source>
        <dbReference type="Ensembl" id="ENSMALP00000007691.1"/>
    </source>
</evidence>
<evidence type="ECO:0000256" key="3">
    <source>
        <dbReference type="ARBA" id="ARBA00023329"/>
    </source>
</evidence>
<comment type="function">
    <text evidence="5">Assembles a suppression complex (suppresome) by tethering SIRT1 and MDM2 to regulate composite modifications of p53/TP53. Confers both deacetylation-mediated functional inactivation, by SIRT1, and ubiquitination-dependent degradation, by MDM2, of p53/TP53, promoting a proliferative and cell survival behaviors. May play a role in the regulation of spermatogenesis.</text>
</comment>
<name>A0A3Q3Q9V1_MONAL</name>
<dbReference type="InterPro" id="IPR052472">
    <property type="entry name" value="MORN3"/>
</dbReference>
<dbReference type="SMART" id="SM00698">
    <property type="entry name" value="MORN"/>
    <property type="match status" value="5"/>
</dbReference>
<protein>
    <recommendedName>
        <fullName evidence="4">MORN repeat-containing protein 3</fullName>
    </recommendedName>
</protein>
<keyword evidence="2" id="KW-0677">Repeat</keyword>
<dbReference type="AlphaFoldDB" id="A0A3Q3Q9V1"/>
<reference evidence="6" key="1">
    <citation type="submission" date="2025-08" db="UniProtKB">
        <authorList>
            <consortium name="Ensembl"/>
        </authorList>
    </citation>
    <scope>IDENTIFICATION</scope>
</reference>
<dbReference type="PANTHER" id="PTHR46511:SF1">
    <property type="entry name" value="MORN REPEAT-CONTAINING PROTEIN 3"/>
    <property type="match status" value="1"/>
</dbReference>
<proteinExistence type="predicted"/>
<dbReference type="SUPFAM" id="SSF82185">
    <property type="entry name" value="Histone H3 K4-specific methyltransferase SET7/9 N-terminal domain"/>
    <property type="match status" value="2"/>
</dbReference>